<feature type="transmembrane region" description="Helical" evidence="6">
    <location>
        <begin position="404"/>
        <end position="428"/>
    </location>
</feature>
<feature type="transmembrane region" description="Helical" evidence="6">
    <location>
        <begin position="300"/>
        <end position="319"/>
    </location>
</feature>
<protein>
    <submittedName>
        <fullName evidence="9">Uncharacterized protein</fullName>
    </submittedName>
</protein>
<feature type="transmembrane region" description="Helical" evidence="6">
    <location>
        <begin position="570"/>
        <end position="590"/>
    </location>
</feature>
<gene>
    <name evidence="9" type="ORF">OSTQU699_LOCUS7376</name>
</gene>
<feature type="transmembrane region" description="Helical" evidence="6">
    <location>
        <begin position="471"/>
        <end position="491"/>
    </location>
</feature>
<dbReference type="InterPro" id="IPR000595">
    <property type="entry name" value="cNMP-bd_dom"/>
</dbReference>
<feature type="domain" description="Cyclic nucleotide-binding" evidence="7">
    <location>
        <begin position="898"/>
        <end position="993"/>
    </location>
</feature>
<feature type="transmembrane region" description="Helical" evidence="6">
    <location>
        <begin position="511"/>
        <end position="534"/>
    </location>
</feature>
<dbReference type="PANTHER" id="PTHR43310:SF2">
    <property type="entry name" value="SLC26A_SULP TRANSPORTER DOMAIN-CONTAINING PROTEIN"/>
    <property type="match status" value="1"/>
</dbReference>
<feature type="compositionally biased region" description="Basic and acidic residues" evidence="5">
    <location>
        <begin position="93"/>
        <end position="111"/>
    </location>
</feature>
<evidence type="ECO:0000313" key="10">
    <source>
        <dbReference type="Proteomes" id="UP000708148"/>
    </source>
</evidence>
<dbReference type="InterPro" id="IPR018490">
    <property type="entry name" value="cNMP-bd_dom_sf"/>
</dbReference>
<dbReference type="InterPro" id="IPR011547">
    <property type="entry name" value="SLC26A/SulP_dom"/>
</dbReference>
<evidence type="ECO:0000259" key="7">
    <source>
        <dbReference type="PROSITE" id="PS50042"/>
    </source>
</evidence>
<feature type="domain" description="STAS" evidence="8">
    <location>
        <begin position="667"/>
        <end position="835"/>
    </location>
</feature>
<dbReference type="PROSITE" id="PS50801">
    <property type="entry name" value="STAS"/>
    <property type="match status" value="1"/>
</dbReference>
<feature type="transmembrane region" description="Helical" evidence="6">
    <location>
        <begin position="271"/>
        <end position="288"/>
    </location>
</feature>
<feature type="compositionally biased region" description="Polar residues" evidence="5">
    <location>
        <begin position="128"/>
        <end position="145"/>
    </location>
</feature>
<keyword evidence="4 6" id="KW-0472">Membrane</keyword>
<accession>A0A8S1J384</accession>
<dbReference type="InterPro" id="IPR014710">
    <property type="entry name" value="RmlC-like_jellyroll"/>
</dbReference>
<evidence type="ECO:0000313" key="9">
    <source>
        <dbReference type="EMBL" id="CAD7702019.1"/>
    </source>
</evidence>
<feature type="transmembrane region" description="Helical" evidence="6">
    <location>
        <begin position="602"/>
        <end position="635"/>
    </location>
</feature>
<keyword evidence="10" id="KW-1185">Reference proteome</keyword>
<evidence type="ECO:0000256" key="4">
    <source>
        <dbReference type="ARBA" id="ARBA00023136"/>
    </source>
</evidence>
<dbReference type="InterPro" id="IPR052706">
    <property type="entry name" value="Membrane-Transporter-like"/>
</dbReference>
<feature type="transmembrane region" description="Helical" evidence="6">
    <location>
        <begin position="205"/>
        <end position="228"/>
    </location>
</feature>
<evidence type="ECO:0000256" key="5">
    <source>
        <dbReference type="SAM" id="MobiDB-lite"/>
    </source>
</evidence>
<organism evidence="9 10">
    <name type="scientific">Ostreobium quekettii</name>
    <dbReference type="NCBI Taxonomy" id="121088"/>
    <lineage>
        <taxon>Eukaryota</taxon>
        <taxon>Viridiplantae</taxon>
        <taxon>Chlorophyta</taxon>
        <taxon>core chlorophytes</taxon>
        <taxon>Ulvophyceae</taxon>
        <taxon>TCBD clade</taxon>
        <taxon>Bryopsidales</taxon>
        <taxon>Ostreobineae</taxon>
        <taxon>Ostreobiaceae</taxon>
        <taxon>Ostreobium</taxon>
    </lineage>
</organism>
<dbReference type="PROSITE" id="PS50042">
    <property type="entry name" value="CNMP_BINDING_3"/>
    <property type="match status" value="1"/>
</dbReference>
<dbReference type="CDD" id="cd07042">
    <property type="entry name" value="STAS_SulP_like_sulfate_transporter"/>
    <property type="match status" value="1"/>
</dbReference>
<evidence type="ECO:0000256" key="2">
    <source>
        <dbReference type="ARBA" id="ARBA00022692"/>
    </source>
</evidence>
<feature type="transmembrane region" description="Helical" evidence="6">
    <location>
        <begin position="339"/>
        <end position="358"/>
    </location>
</feature>
<name>A0A8S1J384_9CHLO</name>
<feature type="region of interest" description="Disordered" evidence="5">
    <location>
        <begin position="128"/>
        <end position="189"/>
    </location>
</feature>
<feature type="compositionally biased region" description="Basic and acidic residues" evidence="5">
    <location>
        <begin position="74"/>
        <end position="85"/>
    </location>
</feature>
<sequence>MSSDGRGSYRRPSFPRRLQLGGLISGSDYGLSASPGYGTLTRFASGETPGHRGSSYGSRGHDYLVTAASGGRRSMRDEIEPEGSHPRQSCSIESHEGSTADGHHGSRQTPREQRGLLQFGWPASVPSSTSLGSWRSPSVSSSHLQKQLEQDRRMMLDSGGTLEEEPRDDVNLEGNGLKRPLLSANGKPSKAGRARRVRIDSIVRALVYGLINAIVSAPTMVSYGAVVFENNNFKPFMGQLVKQVFLASAIDQTVTVFRSSLPAAIGQVQDVGLIFLSTMASSIMSSAIEKNMKPEEALGATLVTLSLSTLIVGLLVTTTGYLKLAGLVQYVPLPVVGGYLGYVGFFCVLAGAFLSADVEKTSWRSYLELFSTANGWNSSLVKLSAGVACAAILYLVLIKIPHPAALPTTLFAIPLVFFAVMMGCGFTLEDAKAAGWVASTTASNNARFWEIWKLFDLGGISSARGLIVQQIPTIIVLCVMVAFGSSMDIAAVQQEFEGELDYNKELVNVGIANILCGSMGAGYTGSLIFSQTIFNIRSGVDSRVNGIVVALVEYVLFAVPFSPVNYLPNFFFGALTIWIGVDILLDWLVISYTKVTLMEYGLLWITFIGVVALGLGKGLILGVVASLLHFAISYAKVNITAYSVLPSRGCYLRPFAQRSILELFSGNVMAVSLSGYIFFGSSVKINKKVLALVEGMVKNSETDGGISSANSPNLRPAKALENGIVGLGSRKAFRIECAVNSAPKFLLLDFQRVHGIDATAARSFSTLCKKLQMIGVEAFITHLPSTRPGVRRLLVAHGVIGDNAIFEAATINGEQVEEPPTVRSFDSMEEGLSFCEEHFLEIAVAHGLLAPPASSMQLAEILKSSLSLPKGYIPDDMDFKSAANALRSFLTVKEMKVGERLFSIGGKATELCIVEKGKIAVEIDLMRIGHPCLPDMNVPDKLSVPSKLRVLGVGPGGVVGEMDFLLRRPRSCYAFCVEDSRLLCLSHEAVEKMAILAPRMLNLIQAVLLRSTSMSLSHALQTLERAGRLQ</sequence>
<dbReference type="SUPFAM" id="SSF52091">
    <property type="entry name" value="SpoIIaa-like"/>
    <property type="match status" value="1"/>
</dbReference>
<dbReference type="Gene3D" id="2.60.120.10">
    <property type="entry name" value="Jelly Rolls"/>
    <property type="match status" value="1"/>
</dbReference>
<feature type="compositionally biased region" description="Basic and acidic residues" evidence="5">
    <location>
        <begin position="146"/>
        <end position="155"/>
    </location>
</feature>
<comment type="caution">
    <text evidence="9">The sequence shown here is derived from an EMBL/GenBank/DDBJ whole genome shotgun (WGS) entry which is preliminary data.</text>
</comment>
<proteinExistence type="predicted"/>
<evidence type="ECO:0000256" key="6">
    <source>
        <dbReference type="SAM" id="Phobius"/>
    </source>
</evidence>
<dbReference type="Pfam" id="PF01740">
    <property type="entry name" value="STAS"/>
    <property type="match status" value="1"/>
</dbReference>
<keyword evidence="2 6" id="KW-0812">Transmembrane</keyword>
<dbReference type="GO" id="GO:0016020">
    <property type="term" value="C:membrane"/>
    <property type="evidence" value="ECO:0007669"/>
    <property type="project" value="UniProtKB-SubCell"/>
</dbReference>
<evidence type="ECO:0000256" key="3">
    <source>
        <dbReference type="ARBA" id="ARBA00022989"/>
    </source>
</evidence>
<dbReference type="SUPFAM" id="SSF51206">
    <property type="entry name" value="cAMP-binding domain-like"/>
    <property type="match status" value="1"/>
</dbReference>
<keyword evidence="3 6" id="KW-1133">Transmembrane helix</keyword>
<dbReference type="OrthoDB" id="409725at2759"/>
<evidence type="ECO:0000256" key="1">
    <source>
        <dbReference type="ARBA" id="ARBA00004141"/>
    </source>
</evidence>
<dbReference type="EMBL" id="CAJHUC010001685">
    <property type="protein sequence ID" value="CAD7702019.1"/>
    <property type="molecule type" value="Genomic_DNA"/>
</dbReference>
<evidence type="ECO:0000259" key="8">
    <source>
        <dbReference type="PROSITE" id="PS50801"/>
    </source>
</evidence>
<feature type="region of interest" description="Disordered" evidence="5">
    <location>
        <begin position="1"/>
        <end position="111"/>
    </location>
</feature>
<dbReference type="Gene3D" id="3.30.750.24">
    <property type="entry name" value="STAS domain"/>
    <property type="match status" value="1"/>
</dbReference>
<dbReference type="InterPro" id="IPR036513">
    <property type="entry name" value="STAS_dom_sf"/>
</dbReference>
<dbReference type="InterPro" id="IPR002645">
    <property type="entry name" value="STAS_dom"/>
</dbReference>
<dbReference type="Proteomes" id="UP000708148">
    <property type="component" value="Unassembled WGS sequence"/>
</dbReference>
<dbReference type="AlphaFoldDB" id="A0A8S1J384"/>
<reference evidence="9" key="1">
    <citation type="submission" date="2020-12" db="EMBL/GenBank/DDBJ databases">
        <authorList>
            <person name="Iha C."/>
        </authorList>
    </citation>
    <scope>NUCLEOTIDE SEQUENCE</scope>
</reference>
<dbReference type="PANTHER" id="PTHR43310">
    <property type="entry name" value="SULFATE TRANSPORTER YBAR-RELATED"/>
    <property type="match status" value="1"/>
</dbReference>
<feature type="transmembrane region" description="Helical" evidence="6">
    <location>
        <begin position="379"/>
        <end position="398"/>
    </location>
</feature>
<feature type="transmembrane region" description="Helical" evidence="6">
    <location>
        <begin position="546"/>
        <end position="564"/>
    </location>
</feature>
<dbReference type="Pfam" id="PF00916">
    <property type="entry name" value="Sulfate_transp"/>
    <property type="match status" value="1"/>
</dbReference>
<comment type="subcellular location">
    <subcellularLocation>
        <location evidence="1">Membrane</location>
        <topology evidence="1">Multi-pass membrane protein</topology>
    </subcellularLocation>
</comment>